<protein>
    <recommendedName>
        <fullName evidence="9">Core Histone H2A/H2B/H3 domain-containing protein</fullName>
    </recommendedName>
</protein>
<keyword evidence="7" id="KW-0544">Nucleosome core</keyword>
<accession>A0AAW0RR56</accession>
<keyword evidence="4" id="KW-0158">Chromosome</keyword>
<feature type="domain" description="Core Histone H2A/H2B/H3" evidence="9">
    <location>
        <begin position="41"/>
        <end position="118"/>
    </location>
</feature>
<dbReference type="AlphaFoldDB" id="A0AAW0RR56"/>
<proteinExistence type="inferred from homology"/>
<dbReference type="FunFam" id="1.10.20.10:FF:000085">
    <property type="entry name" value="Histone H3.2"/>
    <property type="match status" value="1"/>
</dbReference>
<dbReference type="InterPro" id="IPR007125">
    <property type="entry name" value="H2A/H2B/H3"/>
</dbReference>
<sequence length="236" mass="26075">MARRKQIARAVTSGNASERRAGVALPRTTGRIKYPRKVRSGVAALREIRKAQTQTELVVPRLAFQRLIKEICAEHASQMRFQSTALGALQESTEQYIIKVLEEANLCAIHAKRVTIMPLALRIRHPTTWACESWGRASDPPRGTESRRKKKVSGDGVPVLSSRPRPAIPVPASPMPASPMPVSPRHVSPVSVSPGPGLHHWAAAEMPSVSFFREEDWSRGMDSDKCHDIHGQNFSV</sequence>
<dbReference type="GO" id="GO:0005634">
    <property type="term" value="C:nucleus"/>
    <property type="evidence" value="ECO:0007669"/>
    <property type="project" value="UniProtKB-SubCell"/>
</dbReference>
<dbReference type="CDD" id="cd22911">
    <property type="entry name" value="HFD_H3"/>
    <property type="match status" value="1"/>
</dbReference>
<evidence type="ECO:0000256" key="7">
    <source>
        <dbReference type="ARBA" id="ARBA00023269"/>
    </source>
</evidence>
<dbReference type="PANTHER" id="PTHR45810">
    <property type="entry name" value="HISTONE H3.2"/>
    <property type="match status" value="1"/>
</dbReference>
<comment type="subcellular location">
    <subcellularLocation>
        <location evidence="2">Chromosome</location>
    </subcellularLocation>
    <subcellularLocation>
        <location evidence="1">Nucleus</location>
    </subcellularLocation>
</comment>
<evidence type="ECO:0000256" key="5">
    <source>
        <dbReference type="ARBA" id="ARBA00023125"/>
    </source>
</evidence>
<feature type="region of interest" description="Disordered" evidence="8">
    <location>
        <begin position="134"/>
        <end position="188"/>
    </location>
</feature>
<dbReference type="EMBL" id="JAAHCF010000359">
    <property type="protein sequence ID" value="KAK8144719.1"/>
    <property type="molecule type" value="Genomic_DNA"/>
</dbReference>
<dbReference type="GO" id="GO:0030527">
    <property type="term" value="F:structural constituent of chromatin"/>
    <property type="evidence" value="ECO:0007669"/>
    <property type="project" value="InterPro"/>
</dbReference>
<feature type="compositionally biased region" description="Pro residues" evidence="8">
    <location>
        <begin position="166"/>
        <end position="182"/>
    </location>
</feature>
<evidence type="ECO:0000256" key="6">
    <source>
        <dbReference type="ARBA" id="ARBA00023242"/>
    </source>
</evidence>
<dbReference type="SUPFAM" id="SSF47113">
    <property type="entry name" value="Histone-fold"/>
    <property type="match status" value="1"/>
</dbReference>
<evidence type="ECO:0000256" key="8">
    <source>
        <dbReference type="SAM" id="MobiDB-lite"/>
    </source>
</evidence>
<evidence type="ECO:0000256" key="2">
    <source>
        <dbReference type="ARBA" id="ARBA00004286"/>
    </source>
</evidence>
<comment type="caution">
    <text evidence="10">The sequence shown here is derived from an EMBL/GenBank/DDBJ whole genome shotgun (WGS) entry which is preliminary data.</text>
</comment>
<gene>
    <name evidence="10" type="ORF">G3M48_005411</name>
</gene>
<dbReference type="PRINTS" id="PR00622">
    <property type="entry name" value="HISTONEH3"/>
</dbReference>
<keyword evidence="5" id="KW-0238">DNA-binding</keyword>
<dbReference type="GO" id="GO:0003677">
    <property type="term" value="F:DNA binding"/>
    <property type="evidence" value="ECO:0007669"/>
    <property type="project" value="UniProtKB-KW"/>
</dbReference>
<dbReference type="InterPro" id="IPR009072">
    <property type="entry name" value="Histone-fold"/>
</dbReference>
<evidence type="ECO:0000313" key="11">
    <source>
        <dbReference type="Proteomes" id="UP001397290"/>
    </source>
</evidence>
<name>A0AAW0RR56_9HYPO</name>
<dbReference type="InterPro" id="IPR000164">
    <property type="entry name" value="Histone_H3/CENP-A"/>
</dbReference>
<dbReference type="Gene3D" id="1.10.20.10">
    <property type="entry name" value="Histone, subunit A"/>
    <property type="match status" value="1"/>
</dbReference>
<dbReference type="Pfam" id="PF00125">
    <property type="entry name" value="Histone"/>
    <property type="match status" value="1"/>
</dbReference>
<evidence type="ECO:0000256" key="3">
    <source>
        <dbReference type="ARBA" id="ARBA00010343"/>
    </source>
</evidence>
<reference evidence="10 11" key="1">
    <citation type="submission" date="2020-02" db="EMBL/GenBank/DDBJ databases">
        <title>Comparative genomics of the hypocrealean fungal genus Beauvera.</title>
        <authorList>
            <person name="Showalter D.N."/>
            <person name="Bushley K.E."/>
            <person name="Rehner S.A."/>
        </authorList>
    </citation>
    <scope>NUCLEOTIDE SEQUENCE [LARGE SCALE GENOMIC DNA]</scope>
    <source>
        <strain evidence="10 11">ARSEF4384</strain>
    </source>
</reference>
<dbReference type="GO" id="GO:0046982">
    <property type="term" value="F:protein heterodimerization activity"/>
    <property type="evidence" value="ECO:0007669"/>
    <property type="project" value="InterPro"/>
</dbReference>
<comment type="similarity">
    <text evidence="3">Belongs to the histone H3 family.</text>
</comment>
<organism evidence="10 11">
    <name type="scientific">Beauveria asiatica</name>
    <dbReference type="NCBI Taxonomy" id="1069075"/>
    <lineage>
        <taxon>Eukaryota</taxon>
        <taxon>Fungi</taxon>
        <taxon>Dikarya</taxon>
        <taxon>Ascomycota</taxon>
        <taxon>Pezizomycotina</taxon>
        <taxon>Sordariomycetes</taxon>
        <taxon>Hypocreomycetidae</taxon>
        <taxon>Hypocreales</taxon>
        <taxon>Cordycipitaceae</taxon>
        <taxon>Beauveria</taxon>
    </lineage>
</organism>
<dbReference type="Proteomes" id="UP001397290">
    <property type="component" value="Unassembled WGS sequence"/>
</dbReference>
<keyword evidence="11" id="KW-1185">Reference proteome</keyword>
<evidence type="ECO:0000256" key="4">
    <source>
        <dbReference type="ARBA" id="ARBA00022454"/>
    </source>
</evidence>
<evidence type="ECO:0000313" key="10">
    <source>
        <dbReference type="EMBL" id="KAK8144719.1"/>
    </source>
</evidence>
<dbReference type="GO" id="GO:0000786">
    <property type="term" value="C:nucleosome"/>
    <property type="evidence" value="ECO:0007669"/>
    <property type="project" value="UniProtKB-KW"/>
</dbReference>
<evidence type="ECO:0000256" key="1">
    <source>
        <dbReference type="ARBA" id="ARBA00004123"/>
    </source>
</evidence>
<keyword evidence="6" id="KW-0539">Nucleus</keyword>
<dbReference type="SMART" id="SM00428">
    <property type="entry name" value="H3"/>
    <property type="match status" value="1"/>
</dbReference>
<evidence type="ECO:0000259" key="9">
    <source>
        <dbReference type="Pfam" id="PF00125"/>
    </source>
</evidence>